<dbReference type="AlphaFoldDB" id="A0A7E4VRD1"/>
<feature type="transmembrane region" description="Helical" evidence="1">
    <location>
        <begin position="184"/>
        <end position="207"/>
    </location>
</feature>
<name>A0A7E4VRD1_PANRE</name>
<evidence type="ECO:0000256" key="1">
    <source>
        <dbReference type="SAM" id="Phobius"/>
    </source>
</evidence>
<feature type="transmembrane region" description="Helical" evidence="1">
    <location>
        <begin position="228"/>
        <end position="250"/>
    </location>
</feature>
<proteinExistence type="predicted"/>
<feature type="transmembrane region" description="Helical" evidence="1">
    <location>
        <begin position="256"/>
        <end position="278"/>
    </location>
</feature>
<protein>
    <submittedName>
        <fullName evidence="3">Transmembrane protein</fullName>
    </submittedName>
</protein>
<feature type="transmembrane region" description="Helical" evidence="1">
    <location>
        <begin position="298"/>
        <end position="326"/>
    </location>
</feature>
<keyword evidence="1" id="KW-0812">Transmembrane</keyword>
<dbReference type="Proteomes" id="UP000492821">
    <property type="component" value="Unassembled WGS sequence"/>
</dbReference>
<keyword evidence="1" id="KW-1133">Transmembrane helix</keyword>
<evidence type="ECO:0000313" key="3">
    <source>
        <dbReference type="WBParaSite" id="Pan_g2414.t1"/>
    </source>
</evidence>
<keyword evidence="2" id="KW-1185">Reference proteome</keyword>
<accession>A0A7E4VRD1</accession>
<feature type="transmembrane region" description="Helical" evidence="1">
    <location>
        <begin position="121"/>
        <end position="143"/>
    </location>
</feature>
<reference evidence="2" key="1">
    <citation type="journal article" date="2013" name="Genetics">
        <title>The draft genome and transcriptome of Panagrellus redivivus are shaped by the harsh demands of a free-living lifestyle.</title>
        <authorList>
            <person name="Srinivasan J."/>
            <person name="Dillman A.R."/>
            <person name="Macchietto M.G."/>
            <person name="Heikkinen L."/>
            <person name="Lakso M."/>
            <person name="Fracchia K.M."/>
            <person name="Antoshechkin I."/>
            <person name="Mortazavi A."/>
            <person name="Wong G."/>
            <person name="Sternberg P.W."/>
        </authorList>
    </citation>
    <scope>NUCLEOTIDE SEQUENCE [LARGE SCALE GENOMIC DNA]</scope>
    <source>
        <strain evidence="2">MT8872</strain>
    </source>
</reference>
<sequence length="366" mass="41172">MIGDQIIISFILGLYVWNDIVQAPVAIGDAPSQTVQAVLGMYPTAICPIVVYPAFGALLDGADHALDKHRKFSFYTHDPSLLLAKARYYMDVVFGNEFNALVELGYAQLTASIPKCCTQSSINLCFNVIAILWSSALLIDPSFLDAQCHRSPRQGHLMCQLATRIIFLYYVIGPVNVYEDSTLHFSLFFLSSVLYVFLYRVLLGCSWRIEENRIIEQTSASKLSDARVACVAFATFATAVTQLALVQSAVLSELSLIYRFFLLMDAIVLALRGFYVLVRLSFAYTTVANAHDVRYQVFLLKMFVMYMTDLLEVCFVAMAICFGVFLRGRLMSVLLVSIARRHLLRILYFSHPTYSTLEQSQQLALQ</sequence>
<evidence type="ECO:0000313" key="2">
    <source>
        <dbReference type="Proteomes" id="UP000492821"/>
    </source>
</evidence>
<organism evidence="2 3">
    <name type="scientific">Panagrellus redivivus</name>
    <name type="common">Microworm</name>
    <dbReference type="NCBI Taxonomy" id="6233"/>
    <lineage>
        <taxon>Eukaryota</taxon>
        <taxon>Metazoa</taxon>
        <taxon>Ecdysozoa</taxon>
        <taxon>Nematoda</taxon>
        <taxon>Chromadorea</taxon>
        <taxon>Rhabditida</taxon>
        <taxon>Tylenchina</taxon>
        <taxon>Panagrolaimomorpha</taxon>
        <taxon>Panagrolaimoidea</taxon>
        <taxon>Panagrolaimidae</taxon>
        <taxon>Panagrellus</taxon>
    </lineage>
</organism>
<dbReference type="WBParaSite" id="Pan_g2414.t1">
    <property type="protein sequence ID" value="Pan_g2414.t1"/>
    <property type="gene ID" value="Pan_g2414"/>
</dbReference>
<keyword evidence="1" id="KW-0472">Membrane</keyword>
<reference evidence="3" key="2">
    <citation type="submission" date="2020-10" db="UniProtKB">
        <authorList>
            <consortium name="WormBaseParasite"/>
        </authorList>
    </citation>
    <scope>IDENTIFICATION</scope>
</reference>